<dbReference type="PANTHER" id="PTHR40588:SF1">
    <property type="entry name" value="MRNA INTERFERASE TOXIN YAFQ"/>
    <property type="match status" value="1"/>
</dbReference>
<dbReference type="InterPro" id="IPR007712">
    <property type="entry name" value="RelE/ParE_toxin"/>
</dbReference>
<protein>
    <submittedName>
        <fullName evidence="4">Addiction module toxin RelE</fullName>
    </submittedName>
</protein>
<proteinExistence type="inferred from homology"/>
<dbReference type="GO" id="GO:0006415">
    <property type="term" value="P:translational termination"/>
    <property type="evidence" value="ECO:0007669"/>
    <property type="project" value="TreeGrafter"/>
</dbReference>
<keyword evidence="1" id="KW-1277">Toxin-antitoxin system</keyword>
<comment type="caution">
    <text evidence="4">The sequence shown here is derived from an EMBL/GenBank/DDBJ whole genome shotgun (WGS) entry which is preliminary data.</text>
</comment>
<dbReference type="OrthoDB" id="7030467at2"/>
<dbReference type="NCBIfam" id="TIGR02385">
    <property type="entry name" value="RelE_StbE"/>
    <property type="match status" value="1"/>
</dbReference>
<dbReference type="GeneID" id="78275444"/>
<accession>A0A1U7NN25</accession>
<dbReference type="NCBIfam" id="TIGR00053">
    <property type="entry name" value="YafQ family addiction module toxin"/>
    <property type="match status" value="1"/>
</dbReference>
<keyword evidence="5" id="KW-1185">Reference proteome</keyword>
<sequence>MRKTKLTIKYTTAFKKDFKRAIKRGQKIELLEKVVDFLANGETLPEKYRDHDLSGDWIHYRECHIQPDWLLIYRIENELLVLTLTRTGSHSDLFYK</sequence>
<gene>
    <name evidence="4" type="ORF">BO225_05730</name>
</gene>
<dbReference type="InterPro" id="IPR004386">
    <property type="entry name" value="Toxin_YafQ-like"/>
</dbReference>
<name>A0A1U7NN25_9FIRM</name>
<evidence type="ECO:0000313" key="5">
    <source>
        <dbReference type="Proteomes" id="UP000186705"/>
    </source>
</evidence>
<dbReference type="InterPro" id="IPR035093">
    <property type="entry name" value="RelE/ParE_toxin_dom_sf"/>
</dbReference>
<dbReference type="SUPFAM" id="SSF143011">
    <property type="entry name" value="RelE-like"/>
    <property type="match status" value="1"/>
</dbReference>
<dbReference type="PANTHER" id="PTHR40588">
    <property type="entry name" value="MRNA INTERFERASE TOXIN YAFQ"/>
    <property type="match status" value="1"/>
</dbReference>
<reference evidence="4 5" key="1">
    <citation type="submission" date="2016-11" db="EMBL/GenBank/DDBJ databases">
        <title>Description of two novel members of the family Erysipelotrichaceae: Ileibacterium lipovorans gen. nov., sp. nov. and Dubosiella newyorkensis, gen. nov., sp. nov.</title>
        <authorList>
            <person name="Cox L.M."/>
            <person name="Sohn J."/>
            <person name="Tyrrell K.L."/>
            <person name="Citron D.M."/>
            <person name="Lawson P.A."/>
            <person name="Patel N.B."/>
            <person name="Iizumi T."/>
            <person name="Perez-Perez G.I."/>
            <person name="Goldstein E.J."/>
            <person name="Blaser M.J."/>
        </authorList>
    </citation>
    <scope>NUCLEOTIDE SEQUENCE [LARGE SCALE GENOMIC DNA]</scope>
    <source>
        <strain evidence="4 5">NYU-BL-A4</strain>
    </source>
</reference>
<dbReference type="AlphaFoldDB" id="A0A1U7NN25"/>
<dbReference type="FunFam" id="3.30.2310.20:FF:000003">
    <property type="entry name" value="Type II toxin-antitoxin system YafQ family toxin"/>
    <property type="match status" value="1"/>
</dbReference>
<comment type="similarity">
    <text evidence="2">Belongs to the RelE toxin family. YafQ subfamily.</text>
</comment>
<dbReference type="RefSeq" id="WP_076341313.1">
    <property type="nucleotide sequence ID" value="NZ_CAJTMI010000029.1"/>
</dbReference>
<dbReference type="Pfam" id="PF15738">
    <property type="entry name" value="YafQ_toxin"/>
    <property type="match status" value="1"/>
</dbReference>
<dbReference type="PIRSF" id="PIRSF006156">
    <property type="entry name" value="YafQ"/>
    <property type="match status" value="1"/>
</dbReference>
<evidence type="ECO:0000256" key="1">
    <source>
        <dbReference type="ARBA" id="ARBA00022649"/>
    </source>
</evidence>
<evidence type="ECO:0000313" key="4">
    <source>
        <dbReference type="EMBL" id="OLU46664.1"/>
    </source>
</evidence>
<dbReference type="GO" id="GO:0006402">
    <property type="term" value="P:mRNA catabolic process"/>
    <property type="evidence" value="ECO:0007669"/>
    <property type="project" value="TreeGrafter"/>
</dbReference>
<organism evidence="4 5">
    <name type="scientific">Dubosiella newyorkensis</name>
    <dbReference type="NCBI Taxonomy" id="1862672"/>
    <lineage>
        <taxon>Bacteria</taxon>
        <taxon>Bacillati</taxon>
        <taxon>Bacillota</taxon>
        <taxon>Erysipelotrichia</taxon>
        <taxon>Erysipelotrichales</taxon>
        <taxon>Erysipelotrichaceae</taxon>
        <taxon>Dubosiella</taxon>
    </lineage>
</organism>
<dbReference type="EMBL" id="MPKA01000062">
    <property type="protein sequence ID" value="OLU46664.1"/>
    <property type="molecule type" value="Genomic_DNA"/>
</dbReference>
<dbReference type="STRING" id="1862672.BO225_05730"/>
<evidence type="ECO:0000256" key="3">
    <source>
        <dbReference type="PIRSR" id="PIRSR006156-1"/>
    </source>
</evidence>
<dbReference type="Proteomes" id="UP000186705">
    <property type="component" value="Unassembled WGS sequence"/>
</dbReference>
<evidence type="ECO:0000256" key="2">
    <source>
        <dbReference type="ARBA" id="ARBA00061366"/>
    </source>
</evidence>
<feature type="active site" description="Proton donor" evidence="3">
    <location>
        <position position="90"/>
    </location>
</feature>
<dbReference type="GO" id="GO:0004521">
    <property type="term" value="F:RNA endonuclease activity"/>
    <property type="evidence" value="ECO:0007669"/>
    <property type="project" value="TreeGrafter"/>
</dbReference>
<dbReference type="Gene3D" id="3.30.2310.20">
    <property type="entry name" value="RelE-like"/>
    <property type="match status" value="1"/>
</dbReference>